<evidence type="ECO:0000256" key="8">
    <source>
        <dbReference type="ARBA" id="ARBA00038436"/>
    </source>
</evidence>
<dbReference type="InterPro" id="IPR007387">
    <property type="entry name" value="TRAP_DctQ"/>
</dbReference>
<dbReference type="AlphaFoldDB" id="A0AAE3VMD3"/>
<evidence type="ECO:0000256" key="6">
    <source>
        <dbReference type="ARBA" id="ARBA00022989"/>
    </source>
</evidence>
<accession>A0AAE3VMD3</accession>
<keyword evidence="6 9" id="KW-1133">Transmembrane helix</keyword>
<keyword evidence="3" id="KW-1003">Cell membrane</keyword>
<comment type="similarity">
    <text evidence="8 9">Belongs to the TRAP transporter small permease family.</text>
</comment>
<feature type="transmembrane region" description="Helical" evidence="9">
    <location>
        <begin position="129"/>
        <end position="149"/>
    </location>
</feature>
<name>A0AAE3VMD3_9HYPH</name>
<sequence length="178" mass="19502">MLDRPPSERIVVFVERVAAIMLGLVTLLVAASAFGRYAFTAPVPDAFDISRLALAVAVAWGFASLGFRGSHIKVDLLAQALSPSVVRILDLIAWTVLLVFTIGLVWKLGGRVVSQFPGGEKTMDLRLPHWPFLSLLVAGFVMAIAMTLIRMWRMLVRGESLEPHETLTDDENHGAAHE</sequence>
<evidence type="ECO:0000256" key="7">
    <source>
        <dbReference type="ARBA" id="ARBA00023136"/>
    </source>
</evidence>
<evidence type="ECO:0000256" key="2">
    <source>
        <dbReference type="ARBA" id="ARBA00022448"/>
    </source>
</evidence>
<dbReference type="PANTHER" id="PTHR35011:SF2">
    <property type="entry name" value="2,3-DIKETO-L-GULONATE TRAP TRANSPORTER SMALL PERMEASE PROTEIN YIAM"/>
    <property type="match status" value="1"/>
</dbReference>
<evidence type="ECO:0000313" key="12">
    <source>
        <dbReference type="Proteomes" id="UP001229244"/>
    </source>
</evidence>
<comment type="function">
    <text evidence="9">Part of the tripartite ATP-independent periplasmic (TRAP) transport system.</text>
</comment>
<comment type="caution">
    <text evidence="11">The sequence shown here is derived from an EMBL/GenBank/DDBJ whole genome shotgun (WGS) entry which is preliminary data.</text>
</comment>
<keyword evidence="5 9" id="KW-0812">Transmembrane</keyword>
<dbReference type="RefSeq" id="WP_306884486.1">
    <property type="nucleotide sequence ID" value="NZ_JAUSUL010000001.1"/>
</dbReference>
<feature type="transmembrane region" description="Helical" evidence="9">
    <location>
        <begin position="12"/>
        <end position="37"/>
    </location>
</feature>
<evidence type="ECO:0000256" key="4">
    <source>
        <dbReference type="ARBA" id="ARBA00022519"/>
    </source>
</evidence>
<feature type="domain" description="Tripartite ATP-independent periplasmic transporters DctQ component" evidence="10">
    <location>
        <begin position="26"/>
        <end position="155"/>
    </location>
</feature>
<comment type="subunit">
    <text evidence="9">The complex comprises the extracytoplasmic solute receptor protein and the two transmembrane proteins.</text>
</comment>
<evidence type="ECO:0000256" key="1">
    <source>
        <dbReference type="ARBA" id="ARBA00004429"/>
    </source>
</evidence>
<organism evidence="11 12">
    <name type="scientific">Amorphus orientalis</name>
    <dbReference type="NCBI Taxonomy" id="649198"/>
    <lineage>
        <taxon>Bacteria</taxon>
        <taxon>Pseudomonadati</taxon>
        <taxon>Pseudomonadota</taxon>
        <taxon>Alphaproteobacteria</taxon>
        <taxon>Hyphomicrobiales</taxon>
        <taxon>Amorphaceae</taxon>
        <taxon>Amorphus</taxon>
    </lineage>
</organism>
<keyword evidence="7 9" id="KW-0472">Membrane</keyword>
<keyword evidence="2 9" id="KW-0813">Transport</keyword>
<dbReference type="GO" id="GO:0005886">
    <property type="term" value="C:plasma membrane"/>
    <property type="evidence" value="ECO:0007669"/>
    <property type="project" value="UniProtKB-SubCell"/>
</dbReference>
<dbReference type="Pfam" id="PF04290">
    <property type="entry name" value="DctQ"/>
    <property type="match status" value="1"/>
</dbReference>
<dbReference type="Proteomes" id="UP001229244">
    <property type="component" value="Unassembled WGS sequence"/>
</dbReference>
<evidence type="ECO:0000256" key="9">
    <source>
        <dbReference type="RuleBase" id="RU369079"/>
    </source>
</evidence>
<comment type="subcellular location">
    <subcellularLocation>
        <location evidence="1 9">Cell inner membrane</location>
        <topology evidence="1 9">Multi-pass membrane protein</topology>
    </subcellularLocation>
</comment>
<evidence type="ECO:0000256" key="5">
    <source>
        <dbReference type="ARBA" id="ARBA00022692"/>
    </source>
</evidence>
<evidence type="ECO:0000259" key="10">
    <source>
        <dbReference type="Pfam" id="PF04290"/>
    </source>
</evidence>
<evidence type="ECO:0000256" key="3">
    <source>
        <dbReference type="ARBA" id="ARBA00022475"/>
    </source>
</evidence>
<gene>
    <name evidence="11" type="ORF">J2S73_001138</name>
</gene>
<feature type="transmembrane region" description="Helical" evidence="9">
    <location>
        <begin position="49"/>
        <end position="67"/>
    </location>
</feature>
<dbReference type="InterPro" id="IPR055348">
    <property type="entry name" value="DctQ"/>
</dbReference>
<dbReference type="EMBL" id="JAUSUL010000001">
    <property type="protein sequence ID" value="MDQ0314701.1"/>
    <property type="molecule type" value="Genomic_DNA"/>
</dbReference>
<reference evidence="11" key="1">
    <citation type="submission" date="2023-07" db="EMBL/GenBank/DDBJ databases">
        <title>Genomic Encyclopedia of Type Strains, Phase IV (KMG-IV): sequencing the most valuable type-strain genomes for metagenomic binning, comparative biology and taxonomic classification.</title>
        <authorList>
            <person name="Goeker M."/>
        </authorList>
    </citation>
    <scope>NUCLEOTIDE SEQUENCE</scope>
    <source>
        <strain evidence="11">DSM 21202</strain>
    </source>
</reference>
<feature type="transmembrane region" description="Helical" evidence="9">
    <location>
        <begin position="88"/>
        <end position="109"/>
    </location>
</feature>
<keyword evidence="4 9" id="KW-0997">Cell inner membrane</keyword>
<keyword evidence="12" id="KW-1185">Reference proteome</keyword>
<protein>
    <recommendedName>
        <fullName evidence="9">TRAP transporter small permease protein</fullName>
    </recommendedName>
</protein>
<evidence type="ECO:0000313" key="11">
    <source>
        <dbReference type="EMBL" id="MDQ0314701.1"/>
    </source>
</evidence>
<dbReference type="GO" id="GO:0022857">
    <property type="term" value="F:transmembrane transporter activity"/>
    <property type="evidence" value="ECO:0007669"/>
    <property type="project" value="UniProtKB-UniRule"/>
</dbReference>
<dbReference type="GO" id="GO:0015740">
    <property type="term" value="P:C4-dicarboxylate transport"/>
    <property type="evidence" value="ECO:0007669"/>
    <property type="project" value="TreeGrafter"/>
</dbReference>
<dbReference type="PANTHER" id="PTHR35011">
    <property type="entry name" value="2,3-DIKETO-L-GULONATE TRAP TRANSPORTER SMALL PERMEASE PROTEIN YIAM"/>
    <property type="match status" value="1"/>
</dbReference>
<proteinExistence type="inferred from homology"/>